<evidence type="ECO:0000313" key="20">
    <source>
        <dbReference type="Proteomes" id="UP000629619"/>
    </source>
</evidence>
<comment type="subunit">
    <text evidence="6">Homohexamer.</text>
</comment>
<dbReference type="GO" id="GO:0046872">
    <property type="term" value="F:metal ion binding"/>
    <property type="evidence" value="ECO:0007669"/>
    <property type="project" value="UniProtKB-KW"/>
</dbReference>
<evidence type="ECO:0000256" key="1">
    <source>
        <dbReference type="ARBA" id="ARBA00001342"/>
    </source>
</evidence>
<dbReference type="GO" id="GO:0032787">
    <property type="term" value="P:monocarboxylic acid metabolic process"/>
    <property type="evidence" value="ECO:0007669"/>
    <property type="project" value="UniProtKB-ARBA"/>
</dbReference>
<dbReference type="EMBL" id="BOMW01000020">
    <property type="protein sequence ID" value="GIF04618.1"/>
    <property type="molecule type" value="Genomic_DNA"/>
</dbReference>
<name>A0A919N546_9ACTN</name>
<comment type="catalytic activity">
    <reaction evidence="16">
        <text>oxaloacetate + H(+) = pyruvate + CO2</text>
        <dbReference type="Rhea" id="RHEA:15641"/>
        <dbReference type="ChEBI" id="CHEBI:15361"/>
        <dbReference type="ChEBI" id="CHEBI:15378"/>
        <dbReference type="ChEBI" id="CHEBI:16452"/>
        <dbReference type="ChEBI" id="CHEBI:16526"/>
        <dbReference type="EC" id="4.1.1.112"/>
    </reaction>
</comment>
<dbReference type="GO" id="GO:0047443">
    <property type="term" value="F:4-hydroxy-4-methyl-2-oxoglutarate aldolase activity"/>
    <property type="evidence" value="ECO:0007669"/>
    <property type="project" value="UniProtKB-EC"/>
</dbReference>
<protein>
    <recommendedName>
        <fullName evidence="9">Putative 4-hydroxy-4-methyl-2-oxoglutarate aldolase</fullName>
        <ecNumber evidence="8">4.1.1.112</ecNumber>
        <ecNumber evidence="7">4.1.3.17</ecNumber>
    </recommendedName>
    <alternativeName>
        <fullName evidence="15">Oxaloacetate decarboxylase</fullName>
    </alternativeName>
    <alternativeName>
        <fullName evidence="14">RraA-like protein</fullName>
    </alternativeName>
</protein>
<evidence type="ECO:0000256" key="17">
    <source>
        <dbReference type="ARBA" id="ARBA00061585"/>
    </source>
</evidence>
<comment type="subunit">
    <text evidence="5">Homotrimer.</text>
</comment>
<dbReference type="Pfam" id="PF03737">
    <property type="entry name" value="RraA-like"/>
    <property type="match status" value="1"/>
</dbReference>
<evidence type="ECO:0000256" key="7">
    <source>
        <dbReference type="ARBA" id="ARBA00012213"/>
    </source>
</evidence>
<dbReference type="InterPro" id="IPR005493">
    <property type="entry name" value="RraA/RraA-like"/>
</dbReference>
<comment type="cofactor">
    <cofactor evidence="2 18">
        <name>Mg(2+)</name>
        <dbReference type="ChEBI" id="CHEBI:18420"/>
    </cofactor>
</comment>
<feature type="binding site" evidence="18">
    <location>
        <begin position="150"/>
        <end position="153"/>
    </location>
    <ligand>
        <name>substrate</name>
    </ligand>
</feature>
<evidence type="ECO:0000313" key="19">
    <source>
        <dbReference type="EMBL" id="GIF04618.1"/>
    </source>
</evidence>
<comment type="similarity">
    <text evidence="17">Belongs to the LigK/PcmE family.</text>
</comment>
<dbReference type="PANTHER" id="PTHR33254">
    <property type="entry name" value="4-HYDROXY-4-METHYL-2-OXOGLUTARATE ALDOLASE 3-RELATED"/>
    <property type="match status" value="1"/>
</dbReference>
<dbReference type="PANTHER" id="PTHR33254:SF16">
    <property type="entry name" value="BLR3842 PROTEIN"/>
    <property type="match status" value="1"/>
</dbReference>
<dbReference type="NCBIfam" id="NF006731">
    <property type="entry name" value="PRK09262.1"/>
    <property type="match status" value="1"/>
</dbReference>
<dbReference type="EC" id="4.1.1.112" evidence="8"/>
<evidence type="ECO:0000256" key="13">
    <source>
        <dbReference type="ARBA" id="ARBA00025046"/>
    </source>
</evidence>
<keyword evidence="11 18" id="KW-0460">Magnesium</keyword>
<dbReference type="EC" id="4.1.3.17" evidence="7"/>
<gene>
    <name evidence="19" type="ORF">Asi03nite_21560</name>
</gene>
<dbReference type="SUPFAM" id="SSF89562">
    <property type="entry name" value="RraA-like"/>
    <property type="match status" value="1"/>
</dbReference>
<comment type="function">
    <text evidence="13">Catalyzes the aldol cleavage of 4-hydroxy-4-methyl-2-oxoglutarate (HMG) into 2 molecules of pyruvate. Also contains a secondary oxaloacetate (OAA) decarboxylase activity due to the common pyruvate enolate transition state formed following C-C bond cleavage in the retro-aldol and decarboxylation reactions.</text>
</comment>
<proteinExistence type="inferred from homology"/>
<evidence type="ECO:0000256" key="6">
    <source>
        <dbReference type="ARBA" id="ARBA00011643"/>
    </source>
</evidence>
<evidence type="ECO:0000256" key="5">
    <source>
        <dbReference type="ARBA" id="ARBA00011233"/>
    </source>
</evidence>
<evidence type="ECO:0000256" key="8">
    <source>
        <dbReference type="ARBA" id="ARBA00012947"/>
    </source>
</evidence>
<evidence type="ECO:0000256" key="15">
    <source>
        <dbReference type="ARBA" id="ARBA00032305"/>
    </source>
</evidence>
<evidence type="ECO:0000256" key="2">
    <source>
        <dbReference type="ARBA" id="ARBA00001946"/>
    </source>
</evidence>
<evidence type="ECO:0000256" key="10">
    <source>
        <dbReference type="ARBA" id="ARBA00022723"/>
    </source>
</evidence>
<comment type="similarity">
    <text evidence="4">Belongs to the class II aldolase/RraA-like family.</text>
</comment>
<evidence type="ECO:0000256" key="12">
    <source>
        <dbReference type="ARBA" id="ARBA00023239"/>
    </source>
</evidence>
<keyword evidence="20" id="KW-1185">Reference proteome</keyword>
<comment type="cofactor">
    <cofactor evidence="3">
        <name>a divalent metal cation</name>
        <dbReference type="ChEBI" id="CHEBI:60240"/>
    </cofactor>
</comment>
<evidence type="ECO:0000256" key="4">
    <source>
        <dbReference type="ARBA" id="ARBA00008621"/>
    </source>
</evidence>
<sequence>MVQSVTAGEADVADVTDIVNNCEGKIGHDLDLSVILLTKLLAIGLLTIHIGADPMASHYVVRCVDRAAPETVVALRDAGVATAHEAAGRTGLLGPAVQARQNGITIAGSAITVSCHPGDNLMIHAAVEVCRPGDVLVVTTTSPSTDGMFGDLLATSLQARGVAGLIIDAGVRDIATLREMAFPVWSRAIHAQATVKASPGSVNVPVVADGQIVRPGDIVVADDDGVLAVPAARGPEIAAAAAQRLAAETGKREQLAAGTLGVDLYRLRPLLASLGVQYVDRLPS</sequence>
<organism evidence="19 20">
    <name type="scientific">Actinoplanes siamensis</name>
    <dbReference type="NCBI Taxonomy" id="1223317"/>
    <lineage>
        <taxon>Bacteria</taxon>
        <taxon>Bacillati</taxon>
        <taxon>Actinomycetota</taxon>
        <taxon>Actinomycetes</taxon>
        <taxon>Micromonosporales</taxon>
        <taxon>Micromonosporaceae</taxon>
        <taxon>Actinoplanes</taxon>
    </lineage>
</organism>
<reference evidence="19" key="1">
    <citation type="submission" date="2021-01" db="EMBL/GenBank/DDBJ databases">
        <title>Whole genome shotgun sequence of Actinoplanes siamensis NBRC 109076.</title>
        <authorList>
            <person name="Komaki H."/>
            <person name="Tamura T."/>
        </authorList>
    </citation>
    <scope>NUCLEOTIDE SEQUENCE</scope>
    <source>
        <strain evidence="19">NBRC 109076</strain>
    </source>
</reference>
<feature type="binding site" evidence="18">
    <location>
        <position position="172"/>
    </location>
    <ligand>
        <name>substrate</name>
    </ligand>
</feature>
<evidence type="ECO:0000256" key="11">
    <source>
        <dbReference type="ARBA" id="ARBA00022842"/>
    </source>
</evidence>
<dbReference type="FunFam" id="3.50.30.40:FF:000002">
    <property type="entry name" value="4-carboxy-4-hydroxy-2-oxoadipate aldolase/oxaloacetate decarboxylase"/>
    <property type="match status" value="1"/>
</dbReference>
<comment type="catalytic activity">
    <reaction evidence="1">
        <text>4-hydroxy-4-methyl-2-oxoglutarate = 2 pyruvate</text>
        <dbReference type="Rhea" id="RHEA:22748"/>
        <dbReference type="ChEBI" id="CHEBI:15361"/>
        <dbReference type="ChEBI" id="CHEBI:58276"/>
        <dbReference type="EC" id="4.1.3.17"/>
    </reaction>
</comment>
<dbReference type="CDD" id="cd16841">
    <property type="entry name" value="RraA_family"/>
    <property type="match status" value="1"/>
</dbReference>
<evidence type="ECO:0000256" key="14">
    <source>
        <dbReference type="ARBA" id="ARBA00030169"/>
    </source>
</evidence>
<keyword evidence="12" id="KW-0456">Lyase</keyword>
<evidence type="ECO:0000256" key="9">
    <source>
        <dbReference type="ARBA" id="ARBA00016549"/>
    </source>
</evidence>
<keyword evidence="10 18" id="KW-0479">Metal-binding</keyword>
<dbReference type="GO" id="GO:0046395">
    <property type="term" value="P:carboxylic acid catabolic process"/>
    <property type="evidence" value="ECO:0007669"/>
    <property type="project" value="UniProtKB-ARBA"/>
</dbReference>
<feature type="binding site" evidence="18">
    <location>
        <position position="173"/>
    </location>
    <ligand>
        <name>Mg(2+)</name>
        <dbReference type="ChEBI" id="CHEBI:18420"/>
    </ligand>
</feature>
<evidence type="ECO:0000256" key="3">
    <source>
        <dbReference type="ARBA" id="ARBA00001968"/>
    </source>
</evidence>
<dbReference type="InterPro" id="IPR036704">
    <property type="entry name" value="RraA/RraA-like_sf"/>
</dbReference>
<accession>A0A919N546</accession>
<evidence type="ECO:0000256" key="16">
    <source>
        <dbReference type="ARBA" id="ARBA00047973"/>
    </source>
</evidence>
<dbReference type="GO" id="GO:0008948">
    <property type="term" value="F:oxaloacetate decarboxylase activity"/>
    <property type="evidence" value="ECO:0007669"/>
    <property type="project" value="UniProtKB-EC"/>
</dbReference>
<dbReference type="Proteomes" id="UP000629619">
    <property type="component" value="Unassembled WGS sequence"/>
</dbReference>
<dbReference type="Gene3D" id="3.50.30.40">
    <property type="entry name" value="Ribonuclease E inhibitor RraA/RraA-like"/>
    <property type="match status" value="1"/>
</dbReference>
<comment type="caution">
    <text evidence="19">The sequence shown here is derived from an EMBL/GenBank/DDBJ whole genome shotgun (WGS) entry which is preliminary data.</text>
</comment>
<dbReference type="GO" id="GO:0019336">
    <property type="term" value="P:phenol-containing compound catabolic process"/>
    <property type="evidence" value="ECO:0007669"/>
    <property type="project" value="UniProtKB-ARBA"/>
</dbReference>
<evidence type="ECO:0000256" key="18">
    <source>
        <dbReference type="PIRSR" id="PIRSR605493-1"/>
    </source>
</evidence>
<dbReference type="AlphaFoldDB" id="A0A919N546"/>